<evidence type="ECO:0000313" key="3">
    <source>
        <dbReference type="Proteomes" id="UP000316371"/>
    </source>
</evidence>
<dbReference type="InterPro" id="IPR050834">
    <property type="entry name" value="Glycosyltransf_2"/>
</dbReference>
<dbReference type="PANTHER" id="PTHR43685:SF11">
    <property type="entry name" value="GLYCOSYLTRANSFERASE TAGX-RELATED"/>
    <property type="match status" value="1"/>
</dbReference>
<dbReference type="AlphaFoldDB" id="A0A553EB27"/>
<dbReference type="Pfam" id="PF00535">
    <property type="entry name" value="Glycos_transf_2"/>
    <property type="match status" value="1"/>
</dbReference>
<dbReference type="InterPro" id="IPR001173">
    <property type="entry name" value="Glyco_trans_2-like"/>
</dbReference>
<comment type="caution">
    <text evidence="2">The sequence shown here is derived from an EMBL/GenBank/DDBJ whole genome shotgun (WGS) entry which is preliminary data.</text>
</comment>
<dbReference type="PANTHER" id="PTHR43685">
    <property type="entry name" value="GLYCOSYLTRANSFERASE"/>
    <property type="match status" value="1"/>
</dbReference>
<accession>A0A553EB27</accession>
<dbReference type="Gene3D" id="3.90.550.10">
    <property type="entry name" value="Spore Coat Polysaccharide Biosynthesis Protein SpsA, Chain A"/>
    <property type="match status" value="1"/>
</dbReference>
<gene>
    <name evidence="2" type="ORF">FNW21_02520</name>
</gene>
<dbReference type="OrthoDB" id="396512at2"/>
<organism evidence="2 3">
    <name type="scientific">Flavobacterium restrictum</name>
    <dbReference type="NCBI Taxonomy" id="2594428"/>
    <lineage>
        <taxon>Bacteria</taxon>
        <taxon>Pseudomonadati</taxon>
        <taxon>Bacteroidota</taxon>
        <taxon>Flavobacteriia</taxon>
        <taxon>Flavobacteriales</taxon>
        <taxon>Flavobacteriaceae</taxon>
        <taxon>Flavobacterium</taxon>
    </lineage>
</organism>
<sequence>MNHYPLVSIICLCYNHEKFVTKALDSVLNQTYSNIELLIVDDYSTDNSSQVIKEWLLTYPTVTCIQNTKNMGNTKSFNNAFALSKGDFIIDLAADDILNTNAVELQLHAFQTSSFKNLGIVYGNVELIFEDSSHFKYFFKVDKNKKRIQPQPTGDIYIGLLSLQNNVCSVSAMAKRIVYESLNGYNENLYYEDFDFWIRAARHYTFDFIDEVLMKKRELRNSLSAQRFKRLNKKTRKFNRSTYQIVTHALELNQTTAENRAILKMIHFEMEIAIRTIDPILFLKYVGLETKIIKKLLFTTV</sequence>
<keyword evidence="3" id="KW-1185">Reference proteome</keyword>
<name>A0A553EB27_9FLAO</name>
<evidence type="ECO:0000313" key="2">
    <source>
        <dbReference type="EMBL" id="TRX42162.1"/>
    </source>
</evidence>
<evidence type="ECO:0000259" key="1">
    <source>
        <dbReference type="Pfam" id="PF00535"/>
    </source>
</evidence>
<dbReference type="GO" id="GO:0016740">
    <property type="term" value="F:transferase activity"/>
    <property type="evidence" value="ECO:0007669"/>
    <property type="project" value="UniProtKB-KW"/>
</dbReference>
<keyword evidence="2" id="KW-0808">Transferase</keyword>
<dbReference type="Proteomes" id="UP000316371">
    <property type="component" value="Unassembled WGS sequence"/>
</dbReference>
<dbReference type="EMBL" id="VJZT01000002">
    <property type="protein sequence ID" value="TRX42162.1"/>
    <property type="molecule type" value="Genomic_DNA"/>
</dbReference>
<proteinExistence type="predicted"/>
<reference evidence="2 3" key="1">
    <citation type="submission" date="2019-07" db="EMBL/GenBank/DDBJ databases">
        <title>Novel species of Flavobacterium.</title>
        <authorList>
            <person name="Liu Q."/>
            <person name="Xin Y.-H."/>
        </authorList>
    </citation>
    <scope>NUCLEOTIDE SEQUENCE [LARGE SCALE GENOMIC DNA]</scope>
    <source>
        <strain evidence="2 3">LB1R34</strain>
    </source>
</reference>
<dbReference type="RefSeq" id="WP_144255172.1">
    <property type="nucleotide sequence ID" value="NZ_VJZT01000002.1"/>
</dbReference>
<dbReference type="InterPro" id="IPR029044">
    <property type="entry name" value="Nucleotide-diphossugar_trans"/>
</dbReference>
<protein>
    <submittedName>
        <fullName evidence="2">Glycosyltransferase</fullName>
    </submittedName>
</protein>
<feature type="domain" description="Glycosyltransferase 2-like" evidence="1">
    <location>
        <begin position="8"/>
        <end position="137"/>
    </location>
</feature>
<dbReference type="SUPFAM" id="SSF53448">
    <property type="entry name" value="Nucleotide-diphospho-sugar transferases"/>
    <property type="match status" value="1"/>
</dbReference>